<organism evidence="1 2">
    <name type="scientific">Mycobacterium phage Inventum</name>
    <dbReference type="NCBI Taxonomy" id="1527580"/>
    <lineage>
        <taxon>Viruses</taxon>
        <taxon>Duplodnaviria</taxon>
        <taxon>Heunggongvirae</taxon>
        <taxon>Uroviricota</taxon>
        <taxon>Caudoviricetes</taxon>
        <taxon>Gracegardnervirinae</taxon>
        <taxon>Cheoctovirus</taxon>
        <taxon>Cheoctovirus inventum</taxon>
    </lineage>
</organism>
<protein>
    <submittedName>
        <fullName evidence="1">Uncharacterized protein</fullName>
    </submittedName>
</protein>
<dbReference type="GeneID" id="23680121"/>
<keyword evidence="2" id="KW-1185">Reference proteome</keyword>
<evidence type="ECO:0000313" key="1">
    <source>
        <dbReference type="EMBL" id="AIK67673.1"/>
    </source>
</evidence>
<gene>
    <name evidence="1" type="ORF">PBI_INVENTUM_58</name>
</gene>
<dbReference type="OrthoDB" id="17190at10239"/>
<dbReference type="EMBL" id="KM066034">
    <property type="protein sequence ID" value="AIK67673.1"/>
    <property type="molecule type" value="Genomic_DNA"/>
</dbReference>
<dbReference type="KEGG" id="vg:23680121"/>
<name>A0A076YHF4_9CAUD</name>
<proteinExistence type="predicted"/>
<dbReference type="RefSeq" id="YP_009125339.1">
    <property type="nucleotide sequence ID" value="NC_026596.1"/>
</dbReference>
<evidence type="ECO:0000313" key="2">
    <source>
        <dbReference type="Proteomes" id="UP000201872"/>
    </source>
</evidence>
<dbReference type="Proteomes" id="UP000201872">
    <property type="component" value="Segment"/>
</dbReference>
<reference evidence="1 2" key="1">
    <citation type="submission" date="2014-06" db="EMBL/GenBank/DDBJ databases">
        <authorList>
            <person name="Karssen M.P."/>
            <person name="Best A."/>
            <person name="Stukey J."/>
            <person name="D'Addario T.J."/>
            <person name="Day A.S."/>
            <person name="Deeg C.E."/>
            <person name="Johnson L.E."/>
            <person name="Leonard B.R."/>
            <person name="Neilands D.A."/>
            <person name="Owens N.D."/>
            <person name="Schuman J.A."/>
            <person name="Stukel M.G."/>
            <person name="Tans L.M."/>
            <person name="Thomas M.K."/>
            <person name="Ulmer M.R."/>
            <person name="VanWynen C.M."/>
            <person name="Vessells D.W."/>
            <person name="Viveen V.D."/>
            <person name="Weiss M.P."/>
            <person name="Anders K.R."/>
            <person name="Braun M.A."/>
            <person name="Delesalle V.A."/>
            <person name="Hughes L.E."/>
            <person name="Ware V.C."/>
            <person name="Bradley K.W."/>
            <person name="Barker L.P."/>
            <person name="Asai D.J."/>
            <person name="Bowman C.A."/>
            <person name="Russell D.A."/>
            <person name="Pope W.H."/>
            <person name="Jacobs-Sera D."/>
            <person name="Hendrix R.W."/>
            <person name="Hatfull G.F."/>
        </authorList>
    </citation>
    <scope>NUCLEOTIDE SEQUENCE [LARGE SCALE GENOMIC DNA]</scope>
</reference>
<accession>A0A076YHF4</accession>
<sequence length="114" mass="12874">MDSMSDQSRVEATLGQMFRDHFFDSPHEDTRCCVEEFLEALKANRIALVELPEPTPRSVETLRFIAAWDALGESDWLRVNGFGHIEDEECREYSPDEARELAAALLAAAAEVTE</sequence>